<name>A0AA49GK83_9BACT</name>
<protein>
    <submittedName>
        <fullName evidence="2">Alpha/beta hydrolase</fullName>
    </submittedName>
</protein>
<dbReference type="InterPro" id="IPR029058">
    <property type="entry name" value="AB_hydrolase_fold"/>
</dbReference>
<dbReference type="SUPFAM" id="SSF53474">
    <property type="entry name" value="alpha/beta-Hydrolases"/>
    <property type="match status" value="1"/>
</dbReference>
<accession>A0AA49GK83</accession>
<reference evidence="2" key="1">
    <citation type="journal article" date="2023" name="Comput. Struct. Biotechnol. J.">
        <title>Discovery of a novel marine Bacteroidetes with a rich repertoire of carbohydrate-active enzymes.</title>
        <authorList>
            <person name="Chen B."/>
            <person name="Liu G."/>
            <person name="Chen Q."/>
            <person name="Wang H."/>
            <person name="Liu L."/>
            <person name="Tang K."/>
        </authorList>
    </citation>
    <scope>NUCLEOTIDE SEQUENCE</scope>
    <source>
        <strain evidence="2">TK19036</strain>
    </source>
</reference>
<dbReference type="InterPro" id="IPR050471">
    <property type="entry name" value="AB_hydrolase"/>
</dbReference>
<reference evidence="2" key="2">
    <citation type="journal article" date="2024" name="Antonie Van Leeuwenhoek">
        <title>Roseihalotalea indica gen. nov., sp. nov., a halophilic Bacteroidetes from mesopelagic Southwest Indian Ocean with higher carbohydrate metabolic potential.</title>
        <authorList>
            <person name="Chen B."/>
            <person name="Zhang M."/>
            <person name="Lin D."/>
            <person name="Ye J."/>
            <person name="Tang K."/>
        </authorList>
    </citation>
    <scope>NUCLEOTIDE SEQUENCE</scope>
    <source>
        <strain evidence="2">TK19036</strain>
    </source>
</reference>
<dbReference type="PANTHER" id="PTHR43433">
    <property type="entry name" value="HYDROLASE, ALPHA/BETA FOLD FAMILY PROTEIN"/>
    <property type="match status" value="1"/>
</dbReference>
<dbReference type="Gene3D" id="3.40.50.1820">
    <property type="entry name" value="alpha/beta hydrolase"/>
    <property type="match status" value="1"/>
</dbReference>
<dbReference type="Pfam" id="PF00561">
    <property type="entry name" value="Abhydrolase_1"/>
    <property type="match status" value="1"/>
</dbReference>
<dbReference type="InterPro" id="IPR000073">
    <property type="entry name" value="AB_hydrolase_1"/>
</dbReference>
<dbReference type="PANTHER" id="PTHR43433:SF5">
    <property type="entry name" value="AB HYDROLASE-1 DOMAIN-CONTAINING PROTEIN"/>
    <property type="match status" value="1"/>
</dbReference>
<organism evidence="2">
    <name type="scientific">Roseihalotalea indica</name>
    <dbReference type="NCBI Taxonomy" id="2867963"/>
    <lineage>
        <taxon>Bacteria</taxon>
        <taxon>Pseudomonadati</taxon>
        <taxon>Bacteroidota</taxon>
        <taxon>Cytophagia</taxon>
        <taxon>Cytophagales</taxon>
        <taxon>Catalimonadaceae</taxon>
        <taxon>Roseihalotalea</taxon>
    </lineage>
</organism>
<sequence length="267" mass="30218">MPYASANGINLYYDERGDGEPLLLLMGITAPGSVWEKHAAYWEKHFRCIMPDNRGVGLSDKPPAPYTTAQMADDHAGLLDALNIPSARVVGVSMGSTLAMQLAIRHPQKVKSLVFMCPWARCDRKTEAVFRHMMHAKRLRPEEFANFVQQLIYHKSSWDDDTVFEELMQAQQEAATNPFPQPLHGLEGQGHACIEHNVLNQLPTVTQPSLVIGGWEDQFIPAWMAEEVARAIPNCDLHLYEQAGHAFHWEKIEDFNPRVLQWLQTHG</sequence>
<evidence type="ECO:0000259" key="1">
    <source>
        <dbReference type="Pfam" id="PF00561"/>
    </source>
</evidence>
<feature type="domain" description="AB hydrolase-1" evidence="1">
    <location>
        <begin position="21"/>
        <end position="251"/>
    </location>
</feature>
<dbReference type="EMBL" id="CP120682">
    <property type="protein sequence ID" value="WKN35777.1"/>
    <property type="molecule type" value="Genomic_DNA"/>
</dbReference>
<keyword evidence="2" id="KW-0378">Hydrolase</keyword>
<gene>
    <name evidence="2" type="ORF">K4G66_25755</name>
</gene>
<evidence type="ECO:0000313" key="2">
    <source>
        <dbReference type="EMBL" id="WKN35777.1"/>
    </source>
</evidence>
<dbReference type="PRINTS" id="PR00111">
    <property type="entry name" value="ABHYDROLASE"/>
</dbReference>
<dbReference type="GO" id="GO:0016787">
    <property type="term" value="F:hydrolase activity"/>
    <property type="evidence" value="ECO:0007669"/>
    <property type="project" value="UniProtKB-KW"/>
</dbReference>
<dbReference type="AlphaFoldDB" id="A0AA49GK83"/>
<proteinExistence type="predicted"/>